<organism evidence="13">
    <name type="scientific">uncultured bacterium</name>
    <name type="common">gcode 4</name>
    <dbReference type="NCBI Taxonomy" id="1234023"/>
    <lineage>
        <taxon>Bacteria</taxon>
        <taxon>environmental samples</taxon>
    </lineage>
</organism>
<comment type="caution">
    <text evidence="13">The sequence shown here is derived from an EMBL/GenBank/DDBJ whole genome shotgun (WGS) entry which is preliminary data.</text>
</comment>
<evidence type="ECO:0000313" key="13">
    <source>
        <dbReference type="EMBL" id="EKE26221.1"/>
    </source>
</evidence>
<keyword evidence="6" id="KW-0479">Metal-binding</keyword>
<proteinExistence type="predicted"/>
<evidence type="ECO:0000256" key="9">
    <source>
        <dbReference type="ARBA" id="ARBA00033765"/>
    </source>
</evidence>
<dbReference type="PANTHER" id="PTHR43020">
    <property type="entry name" value="CDK5 REGULATORY SUBUNIT-ASSOCIATED PROTEIN 1"/>
    <property type="match status" value="1"/>
</dbReference>
<dbReference type="InterPro" id="IPR023404">
    <property type="entry name" value="rSAM_horseshoe"/>
</dbReference>
<evidence type="ECO:0000259" key="10">
    <source>
        <dbReference type="PROSITE" id="PS50926"/>
    </source>
</evidence>
<dbReference type="PROSITE" id="PS50926">
    <property type="entry name" value="TRAM"/>
    <property type="match status" value="1"/>
</dbReference>
<dbReference type="GO" id="GO:0051539">
    <property type="term" value="F:4 iron, 4 sulfur cluster binding"/>
    <property type="evidence" value="ECO:0007669"/>
    <property type="project" value="UniProtKB-KW"/>
</dbReference>
<comment type="function">
    <text evidence="2">Catalyzes the methylthiolation of N6-(dimethylallyl)adenosine (i(6)A), leading to the formation of 2-methylthio-N6-(dimethylallyl)adenosine (ms(2)i(6)A) at position 37 in tRNAs that read codons beginning with uridine.</text>
</comment>
<keyword evidence="8" id="KW-0411">Iron-sulfur</keyword>
<dbReference type="SUPFAM" id="SSF102114">
    <property type="entry name" value="Radical SAM enzymes"/>
    <property type="match status" value="1"/>
</dbReference>
<dbReference type="InterPro" id="IPR013848">
    <property type="entry name" value="Methylthiotransferase_N"/>
</dbReference>
<dbReference type="AlphaFoldDB" id="K2F571"/>
<dbReference type="InterPro" id="IPR058240">
    <property type="entry name" value="rSAM_sf"/>
</dbReference>
<feature type="domain" description="TRAM" evidence="10">
    <location>
        <begin position="434"/>
        <end position="495"/>
    </location>
</feature>
<evidence type="ECO:0000256" key="2">
    <source>
        <dbReference type="ARBA" id="ARBA00003234"/>
    </source>
</evidence>
<dbReference type="InterPro" id="IPR006638">
    <property type="entry name" value="Elp3/MiaA/NifB-like_rSAM"/>
</dbReference>
<feature type="domain" description="MTTase N-terminal" evidence="11">
    <location>
        <begin position="1"/>
        <end position="149"/>
    </location>
</feature>
<dbReference type="SFLD" id="SFLDS00029">
    <property type="entry name" value="Radical_SAM"/>
    <property type="match status" value="1"/>
</dbReference>
<dbReference type="InterPro" id="IPR002792">
    <property type="entry name" value="TRAM_dom"/>
</dbReference>
<sequence>MNYFLQTFWCQMNYADSEKINMTLFQSWFNKIGNINEADLVIFNTCSVRKKWEDKVFWIINDLRKNSKKTWKKVVIWISGCMVRKTWLNKNLYDFKWDREAAKWIELLENQNSLFNSDDKIFWRTDKIDFVFRIEEIGYLSKLLSVIFGKEIWNDEKFNEYLQIKQYQENKWSANVIIQTWCDNFCTYCIVPHTRWREKSRDKNQIISEIKEVVANGTKEIFLIWQNVNSYWKDIKTKLWNPEELRWKSDIITNYELRISNEKESFKWFKTPFRELLEDVDKIEWLDRIRFTSSNPHDMTRDILDAHFELGKTCNYLHFALQSWDDEVLKNMNRKHSYDDFKLQVKYLRSLDPLFSISTDIIVWFSGETEDQFQNTIKAFEELEFDFAYIARYSQRAGTIAANNLPDNVSSQEKARRWHILNSMLEVNVKKRWEMMIGRIEPVLISWITKSGKFFWRTRNFKEVHFPKTESLNIWDLVQVKIEKMNKWILEGSLI</sequence>
<evidence type="ECO:0000256" key="4">
    <source>
        <dbReference type="ARBA" id="ARBA00022679"/>
    </source>
</evidence>
<dbReference type="FunFam" id="3.40.50.12160:FF:000003">
    <property type="entry name" value="CDK5 regulatory subunit-associated protein 1"/>
    <property type="match status" value="1"/>
</dbReference>
<dbReference type="Pfam" id="PF04055">
    <property type="entry name" value="Radical_SAM"/>
    <property type="match status" value="1"/>
</dbReference>
<evidence type="ECO:0000256" key="3">
    <source>
        <dbReference type="ARBA" id="ARBA00022485"/>
    </source>
</evidence>
<dbReference type="Gene3D" id="3.80.30.20">
    <property type="entry name" value="tm_1862 like domain"/>
    <property type="match status" value="1"/>
</dbReference>
<dbReference type="SFLD" id="SFLDG01082">
    <property type="entry name" value="B12-binding_domain_containing"/>
    <property type="match status" value="1"/>
</dbReference>
<evidence type="ECO:0000259" key="11">
    <source>
        <dbReference type="PROSITE" id="PS51449"/>
    </source>
</evidence>
<accession>K2F571</accession>
<name>K2F571_9BACT</name>
<dbReference type="InterPro" id="IPR007197">
    <property type="entry name" value="rSAM"/>
</dbReference>
<dbReference type="EMBL" id="AMFJ01000889">
    <property type="protein sequence ID" value="EKE26221.1"/>
    <property type="molecule type" value="Genomic_DNA"/>
</dbReference>
<dbReference type="NCBIfam" id="TIGR00089">
    <property type="entry name" value="MiaB/RimO family radical SAM methylthiotransferase"/>
    <property type="match status" value="1"/>
</dbReference>
<dbReference type="Gene3D" id="3.40.50.12160">
    <property type="entry name" value="Methylthiotransferase, N-terminal domain"/>
    <property type="match status" value="1"/>
</dbReference>
<gene>
    <name evidence="13" type="ORF">ACD_4C00373G0001</name>
</gene>
<dbReference type="SMART" id="SM00729">
    <property type="entry name" value="Elp3"/>
    <property type="match status" value="1"/>
</dbReference>
<dbReference type="GO" id="GO:0046872">
    <property type="term" value="F:metal ion binding"/>
    <property type="evidence" value="ECO:0007669"/>
    <property type="project" value="UniProtKB-KW"/>
</dbReference>
<dbReference type="InterPro" id="IPR005839">
    <property type="entry name" value="Methylthiotransferase"/>
</dbReference>
<dbReference type="PANTHER" id="PTHR43020:SF2">
    <property type="entry name" value="MITOCHONDRIAL TRNA METHYLTHIOTRANSFERASE CDK5RAP1"/>
    <property type="match status" value="1"/>
</dbReference>
<reference evidence="13" key="1">
    <citation type="journal article" date="2012" name="Science">
        <title>Fermentation, hydrogen, and sulfur metabolism in multiple uncultivated bacterial phyla.</title>
        <authorList>
            <person name="Wrighton K.C."/>
            <person name="Thomas B.C."/>
            <person name="Sharon I."/>
            <person name="Miller C.S."/>
            <person name="Castelle C.J."/>
            <person name="VerBerkmoes N.C."/>
            <person name="Wilkins M.J."/>
            <person name="Hettich R.L."/>
            <person name="Lipton M.S."/>
            <person name="Williams K.H."/>
            <person name="Long P.E."/>
            <person name="Banfield J.F."/>
        </authorList>
    </citation>
    <scope>NUCLEOTIDE SEQUENCE [LARGE SCALE GENOMIC DNA]</scope>
</reference>
<dbReference type="Pfam" id="PF00919">
    <property type="entry name" value="UPF0004"/>
    <property type="match status" value="1"/>
</dbReference>
<dbReference type="EC" id="2.8.4.3" evidence="9"/>
<keyword evidence="5" id="KW-0949">S-adenosyl-L-methionine</keyword>
<dbReference type="GO" id="GO:0035597">
    <property type="term" value="F:tRNA-2-methylthio-N(6)-dimethylallyladenosine(37) synthase activity"/>
    <property type="evidence" value="ECO:0007669"/>
    <property type="project" value="UniProtKB-EC"/>
</dbReference>
<evidence type="ECO:0000256" key="1">
    <source>
        <dbReference type="ARBA" id="ARBA00001966"/>
    </source>
</evidence>
<keyword evidence="4" id="KW-0808">Transferase</keyword>
<evidence type="ECO:0000256" key="7">
    <source>
        <dbReference type="ARBA" id="ARBA00023004"/>
    </source>
</evidence>
<evidence type="ECO:0000256" key="6">
    <source>
        <dbReference type="ARBA" id="ARBA00022723"/>
    </source>
</evidence>
<dbReference type="PROSITE" id="PS51449">
    <property type="entry name" value="MTTASE_N"/>
    <property type="match status" value="1"/>
</dbReference>
<dbReference type="GO" id="GO:0005829">
    <property type="term" value="C:cytosol"/>
    <property type="evidence" value="ECO:0007669"/>
    <property type="project" value="TreeGrafter"/>
</dbReference>
<keyword evidence="3" id="KW-0004">4Fe-4S</keyword>
<dbReference type="PROSITE" id="PS51918">
    <property type="entry name" value="RADICAL_SAM"/>
    <property type="match status" value="1"/>
</dbReference>
<keyword evidence="7" id="KW-0408">Iron</keyword>
<evidence type="ECO:0000259" key="12">
    <source>
        <dbReference type="PROSITE" id="PS51918"/>
    </source>
</evidence>
<evidence type="ECO:0000256" key="8">
    <source>
        <dbReference type="ARBA" id="ARBA00023014"/>
    </source>
</evidence>
<protein>
    <recommendedName>
        <fullName evidence="9">tRNA-2-methylthio-N(6)-dimethylallyladenosine synthase</fullName>
        <ecNumber evidence="9">2.8.4.3</ecNumber>
    </recommendedName>
</protein>
<feature type="domain" description="Radical SAM core" evidence="12">
    <location>
        <begin position="168"/>
        <end position="432"/>
    </location>
</feature>
<dbReference type="InterPro" id="IPR038135">
    <property type="entry name" value="Methylthiotransferase_N_sf"/>
</dbReference>
<comment type="cofactor">
    <cofactor evidence="1">
        <name>[4Fe-4S] cluster</name>
        <dbReference type="ChEBI" id="CHEBI:49883"/>
    </cofactor>
</comment>
<evidence type="ECO:0000256" key="5">
    <source>
        <dbReference type="ARBA" id="ARBA00022691"/>
    </source>
</evidence>